<sequence length="669" mass="69825">MSTSIVAIGESKLKVRWHEPLFSSAFAIAMSGLGDGIARGFVPTFPGGMVIRFAPEDGVSVLRARSAGTDFTTTYVETANLDLTLTPFAGTTVYIGFAPNYTEGATTAAAIRAYSLAEYTANAGTHGICWLGSVDVPANPGPILASHYDATSRTFTWAPHDDDYNAQWHRVNVDGDFFSPHWWKIVSQSGVAAFEVQSGVIGAVPQSAHIYLDGVTTGNDDIFVHAGDVALVKAGDDLSVSFKGKTTGAFAATGVGMKVIFYGPDMVVVSQVFFDAGISGTVGWKRYRKTIPVPVGAYHAVAGIWVNNLSAGHLYVEGIRVLAQSTASGKMADADAGHAQRPLDVPMLRFVTHGSYLSRRLDVYAALDVSGSGEDGLVFMPVDTNASAGATYYRLQFGESGKEMLSTFWGVVSVTGSIATGGNIDALSGTFGGGFGFSGVTISATGSIEADSFVKAGGGYGFSGVTLSATGDIWGDGSIKGGSTLETAGSQHIDGTGTRKWGTVASPDVRYLHLHAMVEDAYVEPGSAVAAIGAESVAHNGYKRKVVTFSGITDSAGFAFWVPPGAYVEDITILSSLSDLAGTTFQWQIVELFAEASPAGAPFDSGTEVVTLKAQGVTVAPFMPSAAIAKWLVFGLAVTGFGTAPSRDVLGIRIKLRVASLEDALYITP</sequence>
<protein>
    <submittedName>
        <fullName evidence="1">Uncharacterized protein</fullName>
    </submittedName>
</protein>
<gene>
    <name evidence="1" type="ORF">UFOVP1382_142</name>
</gene>
<name>A0A6J5S553_9CAUD</name>
<accession>A0A6J5S553</accession>
<organism evidence="1">
    <name type="scientific">uncultured Caudovirales phage</name>
    <dbReference type="NCBI Taxonomy" id="2100421"/>
    <lineage>
        <taxon>Viruses</taxon>
        <taxon>Duplodnaviria</taxon>
        <taxon>Heunggongvirae</taxon>
        <taxon>Uroviricota</taxon>
        <taxon>Caudoviricetes</taxon>
        <taxon>Peduoviridae</taxon>
        <taxon>Maltschvirus</taxon>
        <taxon>Maltschvirus maltsch</taxon>
    </lineage>
</organism>
<evidence type="ECO:0000313" key="1">
    <source>
        <dbReference type="EMBL" id="CAB4203528.1"/>
    </source>
</evidence>
<reference evidence="1" key="1">
    <citation type="submission" date="2020-05" db="EMBL/GenBank/DDBJ databases">
        <authorList>
            <person name="Chiriac C."/>
            <person name="Salcher M."/>
            <person name="Ghai R."/>
            <person name="Kavagutti S V."/>
        </authorList>
    </citation>
    <scope>NUCLEOTIDE SEQUENCE</scope>
</reference>
<dbReference type="EMBL" id="LR797331">
    <property type="protein sequence ID" value="CAB4203528.1"/>
    <property type="molecule type" value="Genomic_DNA"/>
</dbReference>
<proteinExistence type="predicted"/>